<dbReference type="EMBL" id="JAOQNN010000001">
    <property type="protein sequence ID" value="MCW2280141.1"/>
    <property type="molecule type" value="Genomic_DNA"/>
</dbReference>
<sequence length="435" mass="51660">MTSSNIEKTLWQRFESEKAESFQRWVDDYDREVSASLVKQGWKYVKRSERSACFSFGEMTFMRRCYCKDGNWCFPVDECLGLPRYARHSQYLLFKLSFLATLMPYRRVAQTLEFLQGIGVTKDTVLKAVKITSKYLNEQENYYACEEKKKEKVEADYLYIEGDGVYFHTQNVKRACKEMIHFVVHTGRKKIGKKRYKLENKHEIVAFSHRQARQRLIKCLDTNYLFNEKTILITNSDMGAGYGAKAFKDLARFLHLKNHYHFWDRYHVNELIRRNFRNQSKALRDLCFESIKTHQRNKLIACLDTLESNLFSSVSLEAFFEFKERMLKYFKYTRPLTLCDLPSGGVGIIESQHRKLTYRMKNKGMYWSHQGAEAMCQMILYGSKGLYELFFGDWLETWQELKPCTDNWGDYLRKSHPSYLPRQGKVVILQGKIFR</sequence>
<proteinExistence type="inferred from homology"/>
<organism evidence="2 3">
    <name type="scientific">Lactococcus lactis</name>
    <dbReference type="NCBI Taxonomy" id="1358"/>
    <lineage>
        <taxon>Bacteria</taxon>
        <taxon>Bacillati</taxon>
        <taxon>Bacillota</taxon>
        <taxon>Bacilli</taxon>
        <taxon>Lactobacillales</taxon>
        <taxon>Streptococcaceae</taxon>
        <taxon>Lactococcus</taxon>
    </lineage>
</organism>
<dbReference type="NCBIfam" id="NF033529">
    <property type="entry name" value="transpos_ISLre2"/>
    <property type="match status" value="1"/>
</dbReference>
<evidence type="ECO:0008006" key="4">
    <source>
        <dbReference type="Google" id="ProtNLM"/>
    </source>
</evidence>
<evidence type="ECO:0000313" key="3">
    <source>
        <dbReference type="Proteomes" id="UP001207687"/>
    </source>
</evidence>
<dbReference type="AlphaFoldDB" id="A0AAW5TNB4"/>
<protein>
    <recommendedName>
        <fullName evidence="4">Transposase</fullName>
    </recommendedName>
</protein>
<name>A0AAW5TNB4_9LACT</name>
<reference evidence="2" key="1">
    <citation type="submission" date="2023-08" db="EMBL/GenBank/DDBJ databases">
        <title>Genomic analyses of the natural microbiome of Caenorhabditis elegans.</title>
        <authorList>
            <person name="Samuel B."/>
        </authorList>
    </citation>
    <scope>NUCLEOTIDE SEQUENCE</scope>
    <source>
        <strain evidence="2">BIGb0220</strain>
    </source>
</reference>
<dbReference type="Pfam" id="PF06782">
    <property type="entry name" value="UPF0236"/>
    <property type="match status" value="1"/>
</dbReference>
<comment type="caution">
    <text evidence="2">The sequence shown here is derived from an EMBL/GenBank/DDBJ whole genome shotgun (WGS) entry which is preliminary data.</text>
</comment>
<comment type="similarity">
    <text evidence="1">Belongs to the UPF0236 family.</text>
</comment>
<evidence type="ECO:0000313" key="2">
    <source>
        <dbReference type="EMBL" id="MCW2280141.1"/>
    </source>
</evidence>
<dbReference type="InterPro" id="IPR009620">
    <property type="entry name" value="UPF0236"/>
</dbReference>
<gene>
    <name evidence="2" type="ORF">M2256_000599</name>
</gene>
<evidence type="ECO:0000256" key="1">
    <source>
        <dbReference type="ARBA" id="ARBA00006539"/>
    </source>
</evidence>
<accession>A0AAW5TNB4</accession>
<dbReference type="Proteomes" id="UP001207687">
    <property type="component" value="Unassembled WGS sequence"/>
</dbReference>
<dbReference type="RefSeq" id="WP_264653718.1">
    <property type="nucleotide sequence ID" value="NZ_JAOQNN010000001.1"/>
</dbReference>